<accession>A0A518ARN5</accession>
<dbReference type="Gene3D" id="1.20.120.450">
    <property type="entry name" value="dinb family like domain"/>
    <property type="match status" value="1"/>
</dbReference>
<reference evidence="1 2" key="1">
    <citation type="submission" date="2019-02" db="EMBL/GenBank/DDBJ databases">
        <title>Deep-cultivation of Planctomycetes and their phenomic and genomic characterization uncovers novel biology.</title>
        <authorList>
            <person name="Wiegand S."/>
            <person name="Jogler M."/>
            <person name="Boedeker C."/>
            <person name="Pinto D."/>
            <person name="Vollmers J."/>
            <person name="Rivas-Marin E."/>
            <person name="Kohn T."/>
            <person name="Peeters S.H."/>
            <person name="Heuer A."/>
            <person name="Rast P."/>
            <person name="Oberbeckmann S."/>
            <person name="Bunk B."/>
            <person name="Jeske O."/>
            <person name="Meyerdierks A."/>
            <person name="Storesund J.E."/>
            <person name="Kallscheuer N."/>
            <person name="Luecker S."/>
            <person name="Lage O.M."/>
            <person name="Pohl T."/>
            <person name="Merkel B.J."/>
            <person name="Hornburger P."/>
            <person name="Mueller R.-W."/>
            <person name="Bruemmer F."/>
            <person name="Labrenz M."/>
            <person name="Spormann A.M."/>
            <person name="Op den Camp H."/>
            <person name="Overmann J."/>
            <person name="Amann R."/>
            <person name="Jetten M.S.M."/>
            <person name="Mascher T."/>
            <person name="Medema M.H."/>
            <person name="Devos D.P."/>
            <person name="Kaster A.-K."/>
            <person name="Ovreas L."/>
            <person name="Rohde M."/>
            <person name="Galperin M.Y."/>
            <person name="Jogler C."/>
        </authorList>
    </citation>
    <scope>NUCLEOTIDE SEQUENCE [LARGE SCALE GENOMIC DNA]</scope>
    <source>
        <strain evidence="1 2">Pan181</strain>
    </source>
</reference>
<gene>
    <name evidence="1" type="ORF">Pan181_36050</name>
</gene>
<organism evidence="1 2">
    <name type="scientific">Aeoliella mucimassa</name>
    <dbReference type="NCBI Taxonomy" id="2527972"/>
    <lineage>
        <taxon>Bacteria</taxon>
        <taxon>Pseudomonadati</taxon>
        <taxon>Planctomycetota</taxon>
        <taxon>Planctomycetia</taxon>
        <taxon>Pirellulales</taxon>
        <taxon>Lacipirellulaceae</taxon>
        <taxon>Aeoliella</taxon>
    </lineage>
</organism>
<dbReference type="AlphaFoldDB" id="A0A518ARN5"/>
<dbReference type="EMBL" id="CP036278">
    <property type="protein sequence ID" value="QDU57389.1"/>
    <property type="molecule type" value="Genomic_DNA"/>
</dbReference>
<dbReference type="SUPFAM" id="SSF109854">
    <property type="entry name" value="DinB/YfiT-like putative metalloenzymes"/>
    <property type="match status" value="1"/>
</dbReference>
<dbReference type="Proteomes" id="UP000315750">
    <property type="component" value="Chromosome"/>
</dbReference>
<evidence type="ECO:0000313" key="1">
    <source>
        <dbReference type="EMBL" id="QDU57389.1"/>
    </source>
</evidence>
<evidence type="ECO:0000313" key="2">
    <source>
        <dbReference type="Proteomes" id="UP000315750"/>
    </source>
</evidence>
<sequence length="171" mass="19137">MQNKSPMLQQLCSGTSRCLDGSMKKIRHCLDQLTDEQVWWRPADDMNSIGNMMLHLAGNLRQWAIVGIGGGDDLRDRPAEFAAREPLSKDELLARLQGTVDETKQVLANATEEQLLAGQVIQGFSVTGVEILFDTIPHFQGHTQEIICYTRMQVGPAYRFYWSPSTPEEGA</sequence>
<dbReference type="KEGG" id="amuc:Pan181_36050"/>
<proteinExistence type="predicted"/>
<dbReference type="InterPro" id="IPR011466">
    <property type="entry name" value="DUF1572"/>
</dbReference>
<dbReference type="InterPro" id="IPR034660">
    <property type="entry name" value="DinB/YfiT-like"/>
</dbReference>
<name>A0A518ARN5_9BACT</name>
<dbReference type="Pfam" id="PF07609">
    <property type="entry name" value="DUF1572"/>
    <property type="match status" value="1"/>
</dbReference>
<protein>
    <submittedName>
        <fullName evidence="1">DinB superfamily protein</fullName>
    </submittedName>
</protein>
<keyword evidence="2" id="KW-1185">Reference proteome</keyword>